<dbReference type="AlphaFoldDB" id="D7TSH5"/>
<dbReference type="Proteomes" id="UP000009183">
    <property type="component" value="Chromosome 14"/>
</dbReference>
<dbReference type="HOGENOM" id="CLU_2626988_0_0_1"/>
<dbReference type="EMBL" id="FN596245">
    <property type="protein sequence ID" value="CBI33447.3"/>
    <property type="molecule type" value="Genomic_DNA"/>
</dbReference>
<reference evidence="2" key="1">
    <citation type="journal article" date="2007" name="Nature">
        <title>The grapevine genome sequence suggests ancestral hexaploidization in major angiosperm phyla.</title>
        <authorList>
            <consortium name="The French-Italian Public Consortium for Grapevine Genome Characterization."/>
            <person name="Jaillon O."/>
            <person name="Aury J.-M."/>
            <person name="Noel B."/>
            <person name="Policriti A."/>
            <person name="Clepet C."/>
            <person name="Casagrande A."/>
            <person name="Choisne N."/>
            <person name="Aubourg S."/>
            <person name="Vitulo N."/>
            <person name="Jubin C."/>
            <person name="Vezzi A."/>
            <person name="Legeai F."/>
            <person name="Hugueney P."/>
            <person name="Dasilva C."/>
            <person name="Horner D."/>
            <person name="Mica E."/>
            <person name="Jublot D."/>
            <person name="Poulain J."/>
            <person name="Bruyere C."/>
            <person name="Billault A."/>
            <person name="Segurens B."/>
            <person name="Gouyvenoux M."/>
            <person name="Ugarte E."/>
            <person name="Cattonaro F."/>
            <person name="Anthouard V."/>
            <person name="Vico V."/>
            <person name="Del Fabbro C."/>
            <person name="Alaux M."/>
            <person name="Di Gaspero G."/>
            <person name="Dumas V."/>
            <person name="Felice N."/>
            <person name="Paillard S."/>
            <person name="Juman I."/>
            <person name="Moroldo M."/>
            <person name="Scalabrin S."/>
            <person name="Canaguier A."/>
            <person name="Le Clainche I."/>
            <person name="Malacrida G."/>
            <person name="Durand E."/>
            <person name="Pesole G."/>
            <person name="Laucou V."/>
            <person name="Chatelet P."/>
            <person name="Merdinoglu D."/>
            <person name="Delledonne M."/>
            <person name="Pezzotti M."/>
            <person name="Lecharny A."/>
            <person name="Scarpelli C."/>
            <person name="Artiguenave F."/>
            <person name="Pe M.E."/>
            <person name="Valle G."/>
            <person name="Morgante M."/>
            <person name="Caboche M."/>
            <person name="Adam-Blondon A.-F."/>
            <person name="Weissenbach J."/>
            <person name="Quetier F."/>
            <person name="Wincker P."/>
        </authorList>
    </citation>
    <scope>NUCLEOTIDE SEQUENCE [LARGE SCALE GENOMIC DNA]</scope>
    <source>
        <strain evidence="2">cv. Pinot noir / PN40024</strain>
    </source>
</reference>
<dbReference type="InParanoid" id="D7TSH5"/>
<evidence type="ECO:0000313" key="1">
    <source>
        <dbReference type="EMBL" id="CBI33447.3"/>
    </source>
</evidence>
<accession>D7TSH5</accession>
<proteinExistence type="predicted"/>
<sequence>MSVGVSLSPRSDLRTQLLLKIPSCGGPPKTLFLKFCSFMSVDVSLSPQSDQVHALKTKKVAAIRGGPTVSNDKISNSN</sequence>
<evidence type="ECO:0000313" key="2">
    <source>
        <dbReference type="Proteomes" id="UP000009183"/>
    </source>
</evidence>
<gene>
    <name evidence="1" type="ordered locus">VIT_14s0006g00010</name>
</gene>
<keyword evidence="2" id="KW-1185">Reference proteome</keyword>
<name>D7TSH5_VITVI</name>
<protein>
    <submittedName>
        <fullName evidence="1">Uncharacterized protein</fullName>
    </submittedName>
</protein>
<organism evidence="1 2">
    <name type="scientific">Vitis vinifera</name>
    <name type="common">Grape</name>
    <dbReference type="NCBI Taxonomy" id="29760"/>
    <lineage>
        <taxon>Eukaryota</taxon>
        <taxon>Viridiplantae</taxon>
        <taxon>Streptophyta</taxon>
        <taxon>Embryophyta</taxon>
        <taxon>Tracheophyta</taxon>
        <taxon>Spermatophyta</taxon>
        <taxon>Magnoliopsida</taxon>
        <taxon>eudicotyledons</taxon>
        <taxon>Gunneridae</taxon>
        <taxon>Pentapetalae</taxon>
        <taxon>rosids</taxon>
        <taxon>Vitales</taxon>
        <taxon>Vitaceae</taxon>
        <taxon>Viteae</taxon>
        <taxon>Vitis</taxon>
    </lineage>
</organism>
<dbReference type="PaxDb" id="29760-VIT_14s0006g00010.t01"/>